<keyword evidence="13" id="KW-0234">DNA repair</keyword>
<dbReference type="GO" id="GO:0008270">
    <property type="term" value="F:zinc ion binding"/>
    <property type="evidence" value="ECO:0007669"/>
    <property type="project" value="UniProtKB-KW"/>
</dbReference>
<evidence type="ECO:0000256" key="4">
    <source>
        <dbReference type="ARBA" id="ARBA00022723"/>
    </source>
</evidence>
<dbReference type="InterPro" id="IPR003593">
    <property type="entry name" value="AAA+_ATPase"/>
</dbReference>
<dbReference type="Gene3D" id="3.30.1640.10">
    <property type="entry name" value="mini-chromosome maintenance (MCM) complex, chain A, domain 1"/>
    <property type="match status" value="1"/>
</dbReference>
<evidence type="ECO:0000256" key="13">
    <source>
        <dbReference type="ARBA" id="ARBA00023204"/>
    </source>
</evidence>
<dbReference type="Pfam" id="PF17855">
    <property type="entry name" value="MCM_lid"/>
    <property type="match status" value="1"/>
</dbReference>
<dbReference type="FunFam" id="3.40.50.300:FF:002270">
    <property type="entry name" value="Probable DNA helicase MCM9"/>
    <property type="match status" value="1"/>
</dbReference>
<keyword evidence="6" id="KW-0227">DNA damage</keyword>
<dbReference type="PROSITE" id="PS50051">
    <property type="entry name" value="MCM_2"/>
    <property type="match status" value="1"/>
</dbReference>
<keyword evidence="7" id="KW-0863">Zinc-finger</keyword>
<evidence type="ECO:0000256" key="17">
    <source>
        <dbReference type="ARBA" id="ARBA00047995"/>
    </source>
</evidence>
<evidence type="ECO:0000256" key="8">
    <source>
        <dbReference type="ARBA" id="ARBA00022801"/>
    </source>
</evidence>
<evidence type="ECO:0000256" key="14">
    <source>
        <dbReference type="ARBA" id="ARBA00023242"/>
    </source>
</evidence>
<dbReference type="PANTHER" id="PTHR11630:SF48">
    <property type="entry name" value="DNA HELICASE MCM9"/>
    <property type="match status" value="1"/>
</dbReference>
<dbReference type="EC" id="3.6.4.12" evidence="3"/>
<dbReference type="Gene3D" id="3.40.50.300">
    <property type="entry name" value="P-loop containing nucleotide triphosphate hydrolases"/>
    <property type="match status" value="1"/>
</dbReference>
<dbReference type="GO" id="GO:0006281">
    <property type="term" value="P:DNA repair"/>
    <property type="evidence" value="ECO:0007669"/>
    <property type="project" value="UniProtKB-KW"/>
</dbReference>
<comment type="catalytic activity">
    <reaction evidence="17">
        <text>ATP + H2O = ADP + phosphate + H(+)</text>
        <dbReference type="Rhea" id="RHEA:13065"/>
        <dbReference type="ChEBI" id="CHEBI:15377"/>
        <dbReference type="ChEBI" id="CHEBI:15378"/>
        <dbReference type="ChEBI" id="CHEBI:30616"/>
        <dbReference type="ChEBI" id="CHEBI:43474"/>
        <dbReference type="ChEBI" id="CHEBI:456216"/>
        <dbReference type="EC" id="3.6.4.12"/>
    </reaction>
</comment>
<dbReference type="InterPro" id="IPR012340">
    <property type="entry name" value="NA-bd_OB-fold"/>
</dbReference>
<dbReference type="Pfam" id="PF17207">
    <property type="entry name" value="MCM_OB"/>
    <property type="match status" value="1"/>
</dbReference>
<dbReference type="FunFam" id="3.30.1640.10:FF:000051">
    <property type="entry name" value="DNA helicase"/>
    <property type="match status" value="1"/>
</dbReference>
<organism evidence="22">
    <name type="scientific">Oryza sativa subsp. japonica</name>
    <name type="common">Rice</name>
    <dbReference type="NCBI Taxonomy" id="39947"/>
    <lineage>
        <taxon>Eukaryota</taxon>
        <taxon>Viridiplantae</taxon>
        <taxon>Streptophyta</taxon>
        <taxon>Embryophyta</taxon>
        <taxon>Tracheophyta</taxon>
        <taxon>Spermatophyta</taxon>
        <taxon>Magnoliopsida</taxon>
        <taxon>Liliopsida</taxon>
        <taxon>Poales</taxon>
        <taxon>Poaceae</taxon>
        <taxon>BOP clade</taxon>
        <taxon>Oryzoideae</taxon>
        <taxon>Oryzeae</taxon>
        <taxon>Oryzinae</taxon>
        <taxon>Oryza</taxon>
        <taxon>Oryza sativa</taxon>
    </lineage>
</organism>
<evidence type="ECO:0000256" key="12">
    <source>
        <dbReference type="ARBA" id="ARBA00023125"/>
    </source>
</evidence>
<dbReference type="Gene3D" id="2.40.50.140">
    <property type="entry name" value="Nucleic acid-binding proteins"/>
    <property type="match status" value="1"/>
</dbReference>
<evidence type="ECO:0000256" key="9">
    <source>
        <dbReference type="ARBA" id="ARBA00022806"/>
    </source>
</evidence>
<keyword evidence="8" id="KW-0378">Hydrolase</keyword>
<dbReference type="InterPro" id="IPR041562">
    <property type="entry name" value="MCM_lid"/>
</dbReference>
<evidence type="ECO:0000256" key="1">
    <source>
        <dbReference type="ARBA" id="ARBA00004123"/>
    </source>
</evidence>
<evidence type="ECO:0000256" key="11">
    <source>
        <dbReference type="ARBA" id="ARBA00022840"/>
    </source>
</evidence>
<accession>B9FS79</accession>
<dbReference type="GO" id="GO:0051321">
    <property type="term" value="P:meiotic cell cycle"/>
    <property type="evidence" value="ECO:0007669"/>
    <property type="project" value="UniProtKB-KW"/>
</dbReference>
<dbReference type="PANTHER" id="PTHR11630">
    <property type="entry name" value="DNA REPLICATION LICENSING FACTOR MCM FAMILY MEMBER"/>
    <property type="match status" value="1"/>
</dbReference>
<dbReference type="SUPFAM" id="SSF50249">
    <property type="entry name" value="Nucleic acid-binding proteins"/>
    <property type="match status" value="1"/>
</dbReference>
<evidence type="ECO:0000256" key="3">
    <source>
        <dbReference type="ARBA" id="ARBA00012551"/>
    </source>
</evidence>
<dbReference type="InterPro" id="IPR031327">
    <property type="entry name" value="MCM"/>
</dbReference>
<evidence type="ECO:0000256" key="10">
    <source>
        <dbReference type="ARBA" id="ARBA00022833"/>
    </source>
</evidence>
<dbReference type="GO" id="GO:0005634">
    <property type="term" value="C:nucleus"/>
    <property type="evidence" value="ECO:0007669"/>
    <property type="project" value="UniProtKB-SubCell"/>
</dbReference>
<keyword evidence="15" id="KW-0469">Meiosis</keyword>
<dbReference type="GO" id="GO:0016887">
    <property type="term" value="F:ATP hydrolysis activity"/>
    <property type="evidence" value="ECO:0007669"/>
    <property type="project" value="RHEA"/>
</dbReference>
<evidence type="ECO:0000256" key="5">
    <source>
        <dbReference type="ARBA" id="ARBA00022741"/>
    </source>
</evidence>
<evidence type="ECO:0000256" key="15">
    <source>
        <dbReference type="ARBA" id="ARBA00023254"/>
    </source>
</evidence>
<evidence type="ECO:0000256" key="18">
    <source>
        <dbReference type="ARBA" id="ARBA00059876"/>
    </source>
</evidence>
<reference evidence="22" key="2">
    <citation type="submission" date="2008-12" db="EMBL/GenBank/DDBJ databases">
        <title>Improved gene annotation of the rice (Oryza sativa) genomes.</title>
        <authorList>
            <person name="Wang J."/>
            <person name="Li R."/>
            <person name="Fan W."/>
            <person name="Huang Q."/>
            <person name="Zhang J."/>
            <person name="Zhou Y."/>
            <person name="Hu Y."/>
            <person name="Zi S."/>
            <person name="Li J."/>
            <person name="Ni P."/>
            <person name="Zheng H."/>
            <person name="Zhang Y."/>
            <person name="Zhao M."/>
            <person name="Hao Q."/>
            <person name="McDermott J."/>
            <person name="Samudrala R."/>
            <person name="Kristiansen K."/>
            <person name="Wong G.K.-S."/>
        </authorList>
    </citation>
    <scope>NUCLEOTIDE SEQUENCE</scope>
</reference>
<dbReference type="InterPro" id="IPR033762">
    <property type="entry name" value="MCM_OB"/>
</dbReference>
<gene>
    <name evidence="22" type="ORF">OsJ_20610</name>
</gene>
<dbReference type="GO" id="GO:0003678">
    <property type="term" value="F:DNA helicase activity"/>
    <property type="evidence" value="ECO:0007669"/>
    <property type="project" value="UniProtKB-EC"/>
</dbReference>
<dbReference type="InterPro" id="IPR058768">
    <property type="entry name" value="MCM9_N"/>
</dbReference>
<evidence type="ECO:0000313" key="22">
    <source>
        <dbReference type="EMBL" id="EEE65340.1"/>
    </source>
</evidence>
<dbReference type="SUPFAM" id="SSF52540">
    <property type="entry name" value="P-loop containing nucleoside triphosphate hydrolases"/>
    <property type="match status" value="1"/>
</dbReference>
<comment type="function">
    <text evidence="18">Probable DNA helicase that may play a role in DNA repair during meiosis.</text>
</comment>
<keyword evidence="4" id="KW-0479">Metal-binding</keyword>
<name>B9FS79_ORYSJ</name>
<keyword evidence="5 20" id="KW-0547">Nucleotide-binding</keyword>
<evidence type="ECO:0000256" key="20">
    <source>
        <dbReference type="RuleBase" id="RU004070"/>
    </source>
</evidence>
<dbReference type="GO" id="GO:0005524">
    <property type="term" value="F:ATP binding"/>
    <property type="evidence" value="ECO:0007669"/>
    <property type="project" value="UniProtKB-KW"/>
</dbReference>
<keyword evidence="11 20" id="KW-0067">ATP-binding</keyword>
<dbReference type="GO" id="GO:0003677">
    <property type="term" value="F:DNA binding"/>
    <property type="evidence" value="ECO:0007669"/>
    <property type="project" value="UniProtKB-KW"/>
</dbReference>
<evidence type="ECO:0000256" key="16">
    <source>
        <dbReference type="ARBA" id="ARBA00042301"/>
    </source>
</evidence>
<evidence type="ECO:0000256" key="7">
    <source>
        <dbReference type="ARBA" id="ARBA00022771"/>
    </source>
</evidence>
<dbReference type="AlphaFoldDB" id="B9FS79"/>
<dbReference type="Pfam" id="PF26066">
    <property type="entry name" value="MCM9_N"/>
    <property type="match status" value="1"/>
</dbReference>
<keyword evidence="14" id="KW-0539">Nucleus</keyword>
<dbReference type="EMBL" id="CM000143">
    <property type="protein sequence ID" value="EEE65340.1"/>
    <property type="molecule type" value="Genomic_DNA"/>
</dbReference>
<dbReference type="Proteomes" id="UP000007752">
    <property type="component" value="Chromosome 6"/>
</dbReference>
<dbReference type="PRINTS" id="PR01657">
    <property type="entry name" value="MCMFAMILY"/>
</dbReference>
<dbReference type="SMART" id="SM00350">
    <property type="entry name" value="MCM"/>
    <property type="match status" value="1"/>
</dbReference>
<dbReference type="Pfam" id="PF00493">
    <property type="entry name" value="MCM"/>
    <property type="match status" value="1"/>
</dbReference>
<dbReference type="InterPro" id="IPR001208">
    <property type="entry name" value="MCM_dom"/>
</dbReference>
<evidence type="ECO:0000256" key="19">
    <source>
        <dbReference type="ARBA" id="ARBA00069557"/>
    </source>
</evidence>
<dbReference type="InterPro" id="IPR027417">
    <property type="entry name" value="P-loop_NTPase"/>
</dbReference>
<protein>
    <recommendedName>
        <fullName evidence="19">Probable DNA helicase MCM9</fullName>
        <ecNumber evidence="3">3.6.4.12</ecNumber>
    </recommendedName>
    <alternativeName>
        <fullName evidence="16">Minichromosome maintenance 9</fullName>
    </alternativeName>
</protein>
<evidence type="ECO:0000256" key="6">
    <source>
        <dbReference type="ARBA" id="ARBA00022763"/>
    </source>
</evidence>
<reference evidence="22" key="1">
    <citation type="journal article" date="2005" name="PLoS Biol.">
        <title>The genomes of Oryza sativa: a history of duplications.</title>
        <authorList>
            <person name="Yu J."/>
            <person name="Wang J."/>
            <person name="Lin W."/>
            <person name="Li S."/>
            <person name="Li H."/>
            <person name="Zhou J."/>
            <person name="Ni P."/>
            <person name="Dong W."/>
            <person name="Hu S."/>
            <person name="Zeng C."/>
            <person name="Zhang J."/>
            <person name="Zhang Y."/>
            <person name="Li R."/>
            <person name="Xu Z."/>
            <person name="Li S."/>
            <person name="Li X."/>
            <person name="Zheng H."/>
            <person name="Cong L."/>
            <person name="Lin L."/>
            <person name="Yin J."/>
            <person name="Geng J."/>
            <person name="Li G."/>
            <person name="Shi J."/>
            <person name="Liu J."/>
            <person name="Lv H."/>
            <person name="Li J."/>
            <person name="Wang J."/>
            <person name="Deng Y."/>
            <person name="Ran L."/>
            <person name="Shi X."/>
            <person name="Wang X."/>
            <person name="Wu Q."/>
            <person name="Li C."/>
            <person name="Ren X."/>
            <person name="Wang J."/>
            <person name="Wang X."/>
            <person name="Li D."/>
            <person name="Liu D."/>
            <person name="Zhang X."/>
            <person name="Ji Z."/>
            <person name="Zhao W."/>
            <person name="Sun Y."/>
            <person name="Zhang Z."/>
            <person name="Bao J."/>
            <person name="Han Y."/>
            <person name="Dong L."/>
            <person name="Ji J."/>
            <person name="Chen P."/>
            <person name="Wu S."/>
            <person name="Liu J."/>
            <person name="Xiao Y."/>
            <person name="Bu D."/>
            <person name="Tan J."/>
            <person name="Yang L."/>
            <person name="Ye C."/>
            <person name="Zhang J."/>
            <person name="Xu J."/>
            <person name="Zhou Y."/>
            <person name="Yu Y."/>
            <person name="Zhang B."/>
            <person name="Zhuang S."/>
            <person name="Wei H."/>
            <person name="Liu B."/>
            <person name="Lei M."/>
            <person name="Yu H."/>
            <person name="Li Y."/>
            <person name="Xu H."/>
            <person name="Wei S."/>
            <person name="He X."/>
            <person name="Fang L."/>
            <person name="Zhang Z."/>
            <person name="Zhang Y."/>
            <person name="Huang X."/>
            <person name="Su Z."/>
            <person name="Tong W."/>
            <person name="Li J."/>
            <person name="Tong Z."/>
            <person name="Li S."/>
            <person name="Ye J."/>
            <person name="Wang L."/>
            <person name="Fang L."/>
            <person name="Lei T."/>
            <person name="Chen C."/>
            <person name="Chen H."/>
            <person name="Xu Z."/>
            <person name="Li H."/>
            <person name="Huang H."/>
            <person name="Zhang F."/>
            <person name="Xu H."/>
            <person name="Li N."/>
            <person name="Zhao C."/>
            <person name="Li S."/>
            <person name="Dong L."/>
            <person name="Huang Y."/>
            <person name="Li L."/>
            <person name="Xi Y."/>
            <person name="Qi Q."/>
            <person name="Li W."/>
            <person name="Zhang B."/>
            <person name="Hu W."/>
            <person name="Zhang Y."/>
            <person name="Tian X."/>
            <person name="Jiao Y."/>
            <person name="Liang X."/>
            <person name="Jin J."/>
            <person name="Gao L."/>
            <person name="Zheng W."/>
            <person name="Hao B."/>
            <person name="Liu S."/>
            <person name="Wang W."/>
            <person name="Yuan L."/>
            <person name="Cao M."/>
            <person name="McDermott J."/>
            <person name="Samudrala R."/>
            <person name="Wang J."/>
            <person name="Wong G.K."/>
            <person name="Yang H."/>
        </authorList>
    </citation>
    <scope>NUCLEOTIDE SEQUENCE [LARGE SCALE GENOMIC DNA]</scope>
</reference>
<keyword evidence="9" id="KW-0347">Helicase</keyword>
<evidence type="ECO:0000259" key="21">
    <source>
        <dbReference type="PROSITE" id="PS50051"/>
    </source>
</evidence>
<keyword evidence="12 20" id="KW-0238">DNA-binding</keyword>
<dbReference type="SMART" id="SM00382">
    <property type="entry name" value="AAA"/>
    <property type="match status" value="1"/>
</dbReference>
<sequence length="711" mass="79267">MPPPAEEFAVDDLDEFESRLDSFLNRFHADDLRRILLPFPDGKLHFPLVIDFAELLEFDPEVAHQLYDYPKDVLELFDAAAQRALDKFDAAARRADKRKAGDETMEKKFVHVRVNTSGRHSNALLLTGYRDLVVMVVFGRSVPEHWEGEGEAQGNSAHFEGDRDQVRWREDDRRREEVSVQEMQVQDCHCVFVLYITCNTGLFGFLSLFTVHPELEAGNRITLPASCKSKSAKGCGGANFQLIEDSITCHDYQEIKIQENIQLLGVGSIPRSMPIILMDDLVDIVKAGDDVVVTGRLSAKWSPDIKDVRSNLDPMLIANFVRRTNELKSDLDIPVEIINKFEEFWAASRATPLKGRNSILKGICPQIYGLFTVKLAVALTLIGGVQHVDASGTKVRGEPHMLLVGDPGTGKSQFLKFAAKLSNRSVITTGLGSTSAGLTVTAVKDGGEWMLEAGALVLADGGLCCIDEFDSMREHDRTTIHEAMEQQTISIAKAGLVTTLNTRTTVFGATNPKGQYDPNESLSVNTTLSGPLLSRFDIVLVLLDTKNKKWDKIVSSHILAENTEEKKGKTSDPEVMWTLSMLRRYIHYVKQHFKPVLTKEAERVISSYYQRQRQSGTRNAARTTVRMLESLIRLAQAHARLMFRNDVTKLDAIAAILCIESSMTTSAIVDTAGNALHSNFTENPDQECILKCDSIAYLSKNIKYLTDEISN</sequence>
<dbReference type="CDD" id="cd17760">
    <property type="entry name" value="MCM9"/>
    <property type="match status" value="1"/>
</dbReference>
<evidence type="ECO:0000256" key="2">
    <source>
        <dbReference type="ARBA" id="ARBA00008010"/>
    </source>
</evidence>
<feature type="domain" description="MCM C-terminal AAA(+) ATPase" evidence="21">
    <location>
        <begin position="355"/>
        <end position="558"/>
    </location>
</feature>
<comment type="similarity">
    <text evidence="2 20">Belongs to the MCM family.</text>
</comment>
<comment type="subcellular location">
    <subcellularLocation>
        <location evidence="1">Nucleus</location>
    </subcellularLocation>
</comment>
<proteinExistence type="inferred from homology"/>
<keyword evidence="10" id="KW-0862">Zinc</keyword>